<comment type="cofactor">
    <cofactor evidence="1">
        <name>pyridoxal 5'-phosphate</name>
        <dbReference type="ChEBI" id="CHEBI:597326"/>
    </cofactor>
</comment>
<comment type="catalytic activity">
    <reaction evidence="5">
        <text>L-serine = pyruvate + NH4(+)</text>
        <dbReference type="Rhea" id="RHEA:19169"/>
        <dbReference type="ChEBI" id="CHEBI:15361"/>
        <dbReference type="ChEBI" id="CHEBI:28938"/>
        <dbReference type="ChEBI" id="CHEBI:33384"/>
        <dbReference type="EC" id="4.3.1.17"/>
    </reaction>
</comment>
<comment type="caution">
    <text evidence="7">The sequence shown here is derived from an EMBL/GenBank/DDBJ whole genome shotgun (WGS) entry which is preliminary data.</text>
</comment>
<dbReference type="GO" id="GO:0006567">
    <property type="term" value="P:L-threonine catabolic process"/>
    <property type="evidence" value="ECO:0007669"/>
    <property type="project" value="InterPro"/>
</dbReference>
<evidence type="ECO:0000256" key="1">
    <source>
        <dbReference type="ARBA" id="ARBA00001933"/>
    </source>
</evidence>
<keyword evidence="3" id="KW-0663">Pyridoxal phosphate</keyword>
<evidence type="ECO:0000256" key="2">
    <source>
        <dbReference type="ARBA" id="ARBA00010869"/>
    </source>
</evidence>
<dbReference type="OrthoDB" id="9811476at2"/>
<dbReference type="AlphaFoldDB" id="A0A2N5XQN6"/>
<dbReference type="PANTHER" id="PTHR48078">
    <property type="entry name" value="THREONINE DEHYDRATASE, MITOCHONDRIAL-RELATED"/>
    <property type="match status" value="1"/>
</dbReference>
<dbReference type="NCBIfam" id="TIGR01127">
    <property type="entry name" value="ilvA_1Cterm"/>
    <property type="match status" value="1"/>
</dbReference>
<sequence length="418" mass="44330">MSDTPLLSPARPTLSDILQAAEKIKTSVLRTPTLPADRLSQELGAEIFVKYDNMQITNAFKERGALNKLLSLSKTQKSKGVIAMSAGNHAQAVALHATRLGIPSTIVMPEFTPFVKVAATKAFGATVILEGESVAEAGEAAHALAIEKDLTFVHPYDDFHVIAGQGTVALEMLADEPDLDVLIIPIGGGGLISGVSIAAKALKPQIEIIGVETELYPTMYNELKKTNLVCGGQSLAEGIAVKKAGKLPALIASDLVSDIILVSERQIEQAINAYATYLKTMAEGAGAAGLAAMIAEPERFKGKKVGLVLCGGNIDPRLLSSIIVRQLGRKQQIVGLRITIPDRPGVLGEISTVIGDLGGNVLEVDHHRTFLNVPVRGASIDITIETRDAAHAQEIIQGIEAKGHQVEHLNAPENTLKR</sequence>
<dbReference type="PANTHER" id="PTHR48078:SF6">
    <property type="entry name" value="L-THREONINE DEHYDRATASE CATABOLIC TDCB"/>
    <property type="match status" value="1"/>
</dbReference>
<dbReference type="GO" id="GO:0003941">
    <property type="term" value="F:L-serine ammonia-lyase activity"/>
    <property type="evidence" value="ECO:0007669"/>
    <property type="project" value="UniProtKB-EC"/>
</dbReference>
<organism evidence="7 8">
    <name type="scientific">Cohaesibacter celericrescens</name>
    <dbReference type="NCBI Taxonomy" id="2067669"/>
    <lineage>
        <taxon>Bacteria</taxon>
        <taxon>Pseudomonadati</taxon>
        <taxon>Pseudomonadota</taxon>
        <taxon>Alphaproteobacteria</taxon>
        <taxon>Hyphomicrobiales</taxon>
        <taxon>Cohaesibacteraceae</taxon>
    </lineage>
</organism>
<dbReference type="Gene3D" id="3.30.70.260">
    <property type="match status" value="1"/>
</dbReference>
<dbReference type="Pfam" id="PF00291">
    <property type="entry name" value="PALP"/>
    <property type="match status" value="1"/>
</dbReference>
<keyword evidence="4 7" id="KW-0456">Lyase</keyword>
<name>A0A2N5XQN6_9HYPH</name>
<evidence type="ECO:0000256" key="3">
    <source>
        <dbReference type="ARBA" id="ARBA00022898"/>
    </source>
</evidence>
<proteinExistence type="inferred from homology"/>
<evidence type="ECO:0000256" key="4">
    <source>
        <dbReference type="ARBA" id="ARBA00023239"/>
    </source>
</evidence>
<feature type="domain" description="ACT" evidence="6">
    <location>
        <begin position="335"/>
        <end position="414"/>
    </location>
</feature>
<evidence type="ECO:0000259" key="6">
    <source>
        <dbReference type="PROSITE" id="PS51671"/>
    </source>
</evidence>
<dbReference type="EMBL" id="PKUQ01000022">
    <property type="protein sequence ID" value="PLW76728.1"/>
    <property type="molecule type" value="Genomic_DNA"/>
</dbReference>
<dbReference type="GO" id="GO:0006565">
    <property type="term" value="P:L-serine catabolic process"/>
    <property type="evidence" value="ECO:0007669"/>
    <property type="project" value="TreeGrafter"/>
</dbReference>
<evidence type="ECO:0000256" key="5">
    <source>
        <dbReference type="ARBA" id="ARBA00049406"/>
    </source>
</evidence>
<keyword evidence="8" id="KW-1185">Reference proteome</keyword>
<dbReference type="InterPro" id="IPR002912">
    <property type="entry name" value="ACT_dom"/>
</dbReference>
<dbReference type="CDD" id="cd01562">
    <property type="entry name" value="Thr-dehyd"/>
    <property type="match status" value="1"/>
</dbReference>
<dbReference type="SUPFAM" id="SSF55021">
    <property type="entry name" value="ACT-like"/>
    <property type="match status" value="1"/>
</dbReference>
<dbReference type="GO" id="GO:0009097">
    <property type="term" value="P:isoleucine biosynthetic process"/>
    <property type="evidence" value="ECO:0007669"/>
    <property type="project" value="TreeGrafter"/>
</dbReference>
<dbReference type="RefSeq" id="WP_101534017.1">
    <property type="nucleotide sequence ID" value="NZ_JBFHIU010000014.1"/>
</dbReference>
<dbReference type="Gene3D" id="3.40.50.1100">
    <property type="match status" value="2"/>
</dbReference>
<dbReference type="Proteomes" id="UP000234881">
    <property type="component" value="Unassembled WGS sequence"/>
</dbReference>
<comment type="similarity">
    <text evidence="2">Belongs to the serine/threonine dehydratase family.</text>
</comment>
<dbReference type="InterPro" id="IPR001926">
    <property type="entry name" value="TrpB-like_PALP"/>
</dbReference>
<reference evidence="7 8" key="1">
    <citation type="submission" date="2018-01" db="EMBL/GenBank/DDBJ databases">
        <title>The draft genome sequence of Cohaesibacter sp. H1304.</title>
        <authorList>
            <person name="Wang N.-N."/>
            <person name="Du Z.-J."/>
        </authorList>
    </citation>
    <scope>NUCLEOTIDE SEQUENCE [LARGE SCALE GENOMIC DNA]</scope>
    <source>
        <strain evidence="7 8">H1304</strain>
    </source>
</reference>
<dbReference type="GO" id="GO:0004794">
    <property type="term" value="F:threonine deaminase activity"/>
    <property type="evidence" value="ECO:0007669"/>
    <property type="project" value="InterPro"/>
</dbReference>
<gene>
    <name evidence="7" type="ORF">C0081_11705</name>
</gene>
<dbReference type="PROSITE" id="PS51671">
    <property type="entry name" value="ACT"/>
    <property type="match status" value="1"/>
</dbReference>
<dbReference type="CDD" id="cd04886">
    <property type="entry name" value="ACT_ThrD-II-like"/>
    <property type="match status" value="1"/>
</dbReference>
<dbReference type="InterPro" id="IPR036052">
    <property type="entry name" value="TrpB-like_PALP_sf"/>
</dbReference>
<dbReference type="InterPro" id="IPR050147">
    <property type="entry name" value="Ser/Thr_Dehydratase"/>
</dbReference>
<dbReference type="FunFam" id="3.40.50.1100:FF:000005">
    <property type="entry name" value="Threonine dehydratase catabolic"/>
    <property type="match status" value="1"/>
</dbReference>
<protein>
    <submittedName>
        <fullName evidence="7">Threonine ammonia-lyase</fullName>
    </submittedName>
</protein>
<dbReference type="InterPro" id="IPR005789">
    <property type="entry name" value="Thr_deHydtase_catblc"/>
</dbReference>
<dbReference type="SUPFAM" id="SSF53686">
    <property type="entry name" value="Tryptophan synthase beta subunit-like PLP-dependent enzymes"/>
    <property type="match status" value="1"/>
</dbReference>
<dbReference type="Pfam" id="PF01842">
    <property type="entry name" value="ACT"/>
    <property type="match status" value="1"/>
</dbReference>
<dbReference type="InterPro" id="IPR044561">
    <property type="entry name" value="ACT_ThrD-II-like"/>
</dbReference>
<dbReference type="NCBIfam" id="NF005600">
    <property type="entry name" value="PRK07334.1"/>
    <property type="match status" value="1"/>
</dbReference>
<evidence type="ECO:0000313" key="7">
    <source>
        <dbReference type="EMBL" id="PLW76728.1"/>
    </source>
</evidence>
<dbReference type="InterPro" id="IPR045865">
    <property type="entry name" value="ACT-like_dom_sf"/>
</dbReference>
<evidence type="ECO:0000313" key="8">
    <source>
        <dbReference type="Proteomes" id="UP000234881"/>
    </source>
</evidence>
<accession>A0A2N5XQN6</accession>